<protein>
    <submittedName>
        <fullName evidence="1">Uncharacterized protein</fullName>
    </submittedName>
</protein>
<dbReference type="HOGENOM" id="CLU_2542248_0_0_1"/>
<proteinExistence type="predicted"/>
<dbReference type="EMBL" id="KI968695">
    <property type="protein sequence ID" value="EUN32054.1"/>
    <property type="molecule type" value="Genomic_DNA"/>
</dbReference>
<keyword evidence="2" id="KW-1185">Reference proteome</keyword>
<gene>
    <name evidence="1" type="ORF">COCVIDRAFT_85939</name>
</gene>
<dbReference type="GeneID" id="26258377"/>
<dbReference type="Proteomes" id="UP000054337">
    <property type="component" value="Unassembled WGS sequence"/>
</dbReference>
<reference evidence="1 2" key="1">
    <citation type="journal article" date="2013" name="PLoS Genet.">
        <title>Comparative genome structure, secondary metabolite, and effector coding capacity across Cochliobolus pathogens.</title>
        <authorList>
            <person name="Condon B.J."/>
            <person name="Leng Y."/>
            <person name="Wu D."/>
            <person name="Bushley K.E."/>
            <person name="Ohm R.A."/>
            <person name="Otillar R."/>
            <person name="Martin J."/>
            <person name="Schackwitz W."/>
            <person name="Grimwood J."/>
            <person name="MohdZainudin N."/>
            <person name="Xue C."/>
            <person name="Wang R."/>
            <person name="Manning V.A."/>
            <person name="Dhillon B."/>
            <person name="Tu Z.J."/>
            <person name="Steffenson B.J."/>
            <person name="Salamov A."/>
            <person name="Sun H."/>
            <person name="Lowry S."/>
            <person name="LaButti K."/>
            <person name="Han J."/>
            <person name="Copeland A."/>
            <person name="Lindquist E."/>
            <person name="Barry K."/>
            <person name="Schmutz J."/>
            <person name="Baker S.E."/>
            <person name="Ciuffetti L.M."/>
            <person name="Grigoriev I.V."/>
            <person name="Zhong S."/>
            <person name="Turgeon B.G."/>
        </authorList>
    </citation>
    <scope>NUCLEOTIDE SEQUENCE [LARGE SCALE GENOMIC DNA]</scope>
    <source>
        <strain evidence="1 2">FI3</strain>
    </source>
</reference>
<evidence type="ECO:0000313" key="1">
    <source>
        <dbReference type="EMBL" id="EUN32054.1"/>
    </source>
</evidence>
<accession>W7EYN5</accession>
<dbReference type="RefSeq" id="XP_014561692.1">
    <property type="nucleotide sequence ID" value="XM_014706206.1"/>
</dbReference>
<dbReference type="AlphaFoldDB" id="W7EYN5"/>
<sequence>MKKIRESQVIIQTTIDQRAKLICYAALVYHNLQHLTQPPPLAETLTVNTTFAGDHSIKVISWAITIFIEVYLCVIKENSILRK</sequence>
<evidence type="ECO:0000313" key="2">
    <source>
        <dbReference type="Proteomes" id="UP000054337"/>
    </source>
</evidence>
<name>W7EYN5_BIPV3</name>
<organism evidence="1 2">
    <name type="scientific">Bipolaris victoriae (strain FI3)</name>
    <name type="common">Victoria blight of oats agent</name>
    <name type="synonym">Cochliobolus victoriae</name>
    <dbReference type="NCBI Taxonomy" id="930091"/>
    <lineage>
        <taxon>Eukaryota</taxon>
        <taxon>Fungi</taxon>
        <taxon>Dikarya</taxon>
        <taxon>Ascomycota</taxon>
        <taxon>Pezizomycotina</taxon>
        <taxon>Dothideomycetes</taxon>
        <taxon>Pleosporomycetidae</taxon>
        <taxon>Pleosporales</taxon>
        <taxon>Pleosporineae</taxon>
        <taxon>Pleosporaceae</taxon>
        <taxon>Bipolaris</taxon>
    </lineage>
</organism>